<feature type="region of interest" description="Disordered" evidence="1">
    <location>
        <begin position="174"/>
        <end position="197"/>
    </location>
</feature>
<feature type="region of interest" description="Disordered" evidence="1">
    <location>
        <begin position="1"/>
        <end position="151"/>
    </location>
</feature>
<organism evidence="2 3">
    <name type="scientific">Lachancea dasiensis</name>
    <dbReference type="NCBI Taxonomy" id="1072105"/>
    <lineage>
        <taxon>Eukaryota</taxon>
        <taxon>Fungi</taxon>
        <taxon>Dikarya</taxon>
        <taxon>Ascomycota</taxon>
        <taxon>Saccharomycotina</taxon>
        <taxon>Saccharomycetes</taxon>
        <taxon>Saccharomycetales</taxon>
        <taxon>Saccharomycetaceae</taxon>
        <taxon>Lachancea</taxon>
    </lineage>
</organism>
<evidence type="ECO:0000256" key="1">
    <source>
        <dbReference type="SAM" id="MobiDB-lite"/>
    </source>
</evidence>
<sequence>MAERHEPRKRGRPPLLKEYADPMKSPMAFSSMQVQKAGAGKKFTKPWMKVSLPGSSPSPKKRRTSSVNGVSPLSSSPIGPKRSRQRSVALATPVKQQHQQRPLPSSSPLTPTDSVFSSEPRRPARSSPIEPIGHLSETPPRSAKKPGSMFTPGFAKKHFKFSLCIDDDGKAKIAGSSTASTQTSEVPPVNGQKPPLNGFDKSVVLGLLKKMKSNRRDLGTANKTSVIRPSEVFSDFQPMSPKQSSITQPSLPWTPNCTSVFQLKTGFTPNNAIDEVLDTKQPESHSSRISRSPSNAAVFKFSSGDPLLMTDDPNTEFYGSHNHHALTAEHFFQQLLSSPRKPLTYFNSPPSLLSTGSFKTIASKDNHNRAPENHSSGEASRSTRGKNNLPTTPIPEYSNEFSVSAQCTPLIQQTMSGSLCKLMSDSMNNSVPHTAQAPKVLEHDDARLALRKLIGGSN</sequence>
<evidence type="ECO:0000313" key="3">
    <source>
        <dbReference type="Proteomes" id="UP000190274"/>
    </source>
</evidence>
<evidence type="ECO:0000313" key="2">
    <source>
        <dbReference type="EMBL" id="SCU77644.1"/>
    </source>
</evidence>
<feature type="compositionally biased region" description="Polar residues" evidence="1">
    <location>
        <begin position="175"/>
        <end position="185"/>
    </location>
</feature>
<feature type="region of interest" description="Disordered" evidence="1">
    <location>
        <begin position="363"/>
        <end position="397"/>
    </location>
</feature>
<proteinExistence type="predicted"/>
<accession>A0A1G4IM71</accession>
<keyword evidence="3" id="KW-1185">Reference proteome</keyword>
<dbReference type="STRING" id="1266660.A0A1G4IM71"/>
<dbReference type="OrthoDB" id="4065577at2759"/>
<protein>
    <submittedName>
        <fullName evidence="2">LADA_0A01486g1_1</fullName>
    </submittedName>
</protein>
<dbReference type="EMBL" id="LT598460">
    <property type="protein sequence ID" value="SCU77644.1"/>
    <property type="molecule type" value="Genomic_DNA"/>
</dbReference>
<dbReference type="Proteomes" id="UP000190274">
    <property type="component" value="Chromosome A"/>
</dbReference>
<feature type="compositionally biased region" description="Low complexity" evidence="1">
    <location>
        <begin position="65"/>
        <end position="77"/>
    </location>
</feature>
<feature type="compositionally biased region" description="Low complexity" evidence="1">
    <location>
        <begin position="102"/>
        <end position="118"/>
    </location>
</feature>
<feature type="compositionally biased region" description="Basic and acidic residues" evidence="1">
    <location>
        <begin position="363"/>
        <end position="372"/>
    </location>
</feature>
<feature type="compositionally biased region" description="Polar residues" evidence="1">
    <location>
        <begin position="373"/>
        <end position="391"/>
    </location>
</feature>
<gene>
    <name evidence="2" type="ORF">LADA_0A01486G</name>
</gene>
<dbReference type="AlphaFoldDB" id="A0A1G4IM71"/>
<name>A0A1G4IM71_9SACH</name>
<reference evidence="2 3" key="1">
    <citation type="submission" date="2016-03" db="EMBL/GenBank/DDBJ databases">
        <authorList>
            <person name="Devillers H."/>
        </authorList>
    </citation>
    <scope>NUCLEOTIDE SEQUENCE [LARGE SCALE GENOMIC DNA]</scope>
    <source>
        <strain evidence="2">CBS 10888</strain>
    </source>
</reference>